<evidence type="ECO:0000313" key="1">
    <source>
        <dbReference type="EMBL" id="KAB8198704.1"/>
    </source>
</evidence>
<dbReference type="RefSeq" id="WP_141480795.1">
    <property type="nucleotide sequence ID" value="NZ_VICD02000006.1"/>
</dbReference>
<sequence>MYEHDVDRPLGLFAVADSALTKKQERGGEPTHYRTLLTGLRKIHEVRILVMRPDLSPSGSFEGRYFDKAYEASAFIAFAGNANSAHHALNIIRTHLEHLKLSFRFPRQPGEPKGNIIVRSCETNPMETIAAEFVDDTFFGEHVDRLFNADYFASVVSHSIQVALKSVLEYCHNDDEIRDALATFAFGAWCPVELVHKLYHLEPKRKVVDGRYQLIASPRLIPEREVLVLGTPALKATLPIQATYDNALAADQSPAEELRKLLDGAIDQNHAAFTGFPVNRPLALYRFKEGFLKRPGQ</sequence>
<reference evidence="1 2" key="1">
    <citation type="submission" date="2019-10" db="EMBL/GenBank/DDBJ databases">
        <title>Lysobacter alkalisoli sp. nov., isolated from saline-alkaline soil.</title>
        <authorList>
            <person name="Sun J.-Q."/>
        </authorList>
    </citation>
    <scope>NUCLEOTIDE SEQUENCE [LARGE SCALE GENOMIC DNA]</scope>
    <source>
        <strain evidence="1 2">KCTC 42381</strain>
    </source>
</reference>
<proteinExistence type="predicted"/>
<dbReference type="Proteomes" id="UP000320431">
    <property type="component" value="Unassembled WGS sequence"/>
</dbReference>
<evidence type="ECO:0000313" key="2">
    <source>
        <dbReference type="Proteomes" id="UP000320431"/>
    </source>
</evidence>
<accession>A0A5N6D0D4</accession>
<dbReference type="AlphaFoldDB" id="A0A5N6D0D4"/>
<dbReference type="EMBL" id="VICD02000006">
    <property type="protein sequence ID" value="KAB8198704.1"/>
    <property type="molecule type" value="Genomic_DNA"/>
</dbReference>
<organism evidence="1 2">
    <name type="scientific">Marilutibacter maris</name>
    <dbReference type="NCBI Taxonomy" id="1605891"/>
    <lineage>
        <taxon>Bacteria</taxon>
        <taxon>Pseudomonadati</taxon>
        <taxon>Pseudomonadota</taxon>
        <taxon>Gammaproteobacteria</taxon>
        <taxon>Lysobacterales</taxon>
        <taxon>Lysobacteraceae</taxon>
        <taxon>Marilutibacter</taxon>
    </lineage>
</organism>
<gene>
    <name evidence="1" type="ORF">FKV24_000630</name>
</gene>
<name>A0A5N6D0D4_9GAMM</name>
<comment type="caution">
    <text evidence="1">The sequence shown here is derived from an EMBL/GenBank/DDBJ whole genome shotgun (WGS) entry which is preliminary data.</text>
</comment>
<protein>
    <submittedName>
        <fullName evidence="1">Uncharacterized protein</fullName>
    </submittedName>
</protein>